<reference evidence="1" key="1">
    <citation type="submission" date="2021-03" db="EMBL/GenBank/DDBJ databases">
        <authorList>
            <person name="Bekaert M."/>
        </authorList>
    </citation>
    <scope>NUCLEOTIDE SEQUENCE</scope>
</reference>
<dbReference type="AlphaFoldDB" id="A0A8S3SXM1"/>
<organism evidence="1 2">
    <name type="scientific">Mytilus edulis</name>
    <name type="common">Blue mussel</name>
    <dbReference type="NCBI Taxonomy" id="6550"/>
    <lineage>
        <taxon>Eukaryota</taxon>
        <taxon>Metazoa</taxon>
        <taxon>Spiralia</taxon>
        <taxon>Lophotrochozoa</taxon>
        <taxon>Mollusca</taxon>
        <taxon>Bivalvia</taxon>
        <taxon>Autobranchia</taxon>
        <taxon>Pteriomorphia</taxon>
        <taxon>Mytilida</taxon>
        <taxon>Mytiloidea</taxon>
        <taxon>Mytilidae</taxon>
        <taxon>Mytilinae</taxon>
        <taxon>Mytilus</taxon>
    </lineage>
</organism>
<dbReference type="Proteomes" id="UP000683360">
    <property type="component" value="Unassembled WGS sequence"/>
</dbReference>
<dbReference type="OrthoDB" id="6118808at2759"/>
<gene>
    <name evidence="1" type="ORF">MEDL_39292</name>
</gene>
<sequence length="186" mass="21315">MLDEDNNRERTINMIDSHDVSSIADICTTEIAVELFQIMVRAGFENDALQLCSEPFLGNFSFILDDILNSESTGILNSCSGSENYYQYDVLYKSKQHSQSRIFRLLNMMELMSRLRRVRMCHEGQSSTSKPSDTTPLYPSFTMTSGGLLTLIPYGKMINNRNNRIQNEYTQTISCNNQIKMNCMNE</sequence>
<dbReference type="EMBL" id="CAJPWZ010001878">
    <property type="protein sequence ID" value="CAG2226204.1"/>
    <property type="molecule type" value="Genomic_DNA"/>
</dbReference>
<comment type="caution">
    <text evidence="1">The sequence shown here is derived from an EMBL/GenBank/DDBJ whole genome shotgun (WGS) entry which is preliminary data.</text>
</comment>
<evidence type="ECO:0000313" key="1">
    <source>
        <dbReference type="EMBL" id="CAG2226204.1"/>
    </source>
</evidence>
<accession>A0A8S3SXM1</accession>
<evidence type="ECO:0000313" key="2">
    <source>
        <dbReference type="Proteomes" id="UP000683360"/>
    </source>
</evidence>
<proteinExistence type="predicted"/>
<protein>
    <submittedName>
        <fullName evidence="1">Uncharacterized protein</fullName>
    </submittedName>
</protein>
<name>A0A8S3SXM1_MYTED</name>
<keyword evidence="2" id="KW-1185">Reference proteome</keyword>